<organism evidence="1 2">
    <name type="scientific">Haematococcus lacustris</name>
    <name type="common">Green alga</name>
    <name type="synonym">Haematococcus pluvialis</name>
    <dbReference type="NCBI Taxonomy" id="44745"/>
    <lineage>
        <taxon>Eukaryota</taxon>
        <taxon>Viridiplantae</taxon>
        <taxon>Chlorophyta</taxon>
        <taxon>core chlorophytes</taxon>
        <taxon>Chlorophyceae</taxon>
        <taxon>CS clade</taxon>
        <taxon>Chlamydomonadales</taxon>
        <taxon>Haematococcaceae</taxon>
        <taxon>Haematococcus</taxon>
    </lineage>
</organism>
<comment type="caution">
    <text evidence="1">The sequence shown here is derived from an EMBL/GenBank/DDBJ whole genome shotgun (WGS) entry which is preliminary data.</text>
</comment>
<accession>A0A699ZSS2</accession>
<evidence type="ECO:0000313" key="2">
    <source>
        <dbReference type="Proteomes" id="UP000485058"/>
    </source>
</evidence>
<evidence type="ECO:0000313" key="1">
    <source>
        <dbReference type="EMBL" id="GFH24220.1"/>
    </source>
</evidence>
<keyword evidence="2" id="KW-1185">Reference proteome</keyword>
<reference evidence="1 2" key="1">
    <citation type="submission" date="2020-02" db="EMBL/GenBank/DDBJ databases">
        <title>Draft genome sequence of Haematococcus lacustris strain NIES-144.</title>
        <authorList>
            <person name="Morimoto D."/>
            <person name="Nakagawa S."/>
            <person name="Yoshida T."/>
            <person name="Sawayama S."/>
        </authorList>
    </citation>
    <scope>NUCLEOTIDE SEQUENCE [LARGE SCALE GENOMIC DNA]</scope>
    <source>
        <strain evidence="1 2">NIES-144</strain>
    </source>
</reference>
<dbReference type="Proteomes" id="UP000485058">
    <property type="component" value="Unassembled WGS sequence"/>
</dbReference>
<dbReference type="EMBL" id="BLLF01002476">
    <property type="protein sequence ID" value="GFH24220.1"/>
    <property type="molecule type" value="Genomic_DNA"/>
</dbReference>
<protein>
    <submittedName>
        <fullName evidence="1">Uncharacterized protein</fullName>
    </submittedName>
</protein>
<feature type="non-terminal residue" evidence="1">
    <location>
        <position position="1"/>
    </location>
</feature>
<name>A0A699ZSS2_HAELA</name>
<sequence length="34" mass="3743">NIRAARKGARQLVTQLLGRGEISLCSSLQTLYLL</sequence>
<proteinExistence type="predicted"/>
<dbReference type="AlphaFoldDB" id="A0A699ZSS2"/>
<gene>
    <name evidence="1" type="ORF">HaLaN_21969</name>
</gene>